<organism evidence="4 5">
    <name type="scientific">Aurantiacibacter arachoides</name>
    <dbReference type="NCBI Taxonomy" id="1850444"/>
    <lineage>
        <taxon>Bacteria</taxon>
        <taxon>Pseudomonadati</taxon>
        <taxon>Pseudomonadota</taxon>
        <taxon>Alphaproteobacteria</taxon>
        <taxon>Sphingomonadales</taxon>
        <taxon>Erythrobacteraceae</taxon>
        <taxon>Aurantiacibacter</taxon>
    </lineage>
</organism>
<dbReference type="InterPro" id="IPR028087">
    <property type="entry name" value="Tad_N"/>
</dbReference>
<evidence type="ECO:0000313" key="5">
    <source>
        <dbReference type="Proteomes" id="UP000460626"/>
    </source>
</evidence>
<dbReference type="Pfam" id="PF13400">
    <property type="entry name" value="Tad"/>
    <property type="match status" value="1"/>
</dbReference>
<evidence type="ECO:0000259" key="3">
    <source>
        <dbReference type="Pfam" id="PF13400"/>
    </source>
</evidence>
<feature type="domain" description="Putative Flp pilus-assembly TadG-like N-terminal" evidence="3">
    <location>
        <begin position="25"/>
        <end position="70"/>
    </location>
</feature>
<evidence type="ECO:0000256" key="1">
    <source>
        <dbReference type="SAM" id="MobiDB-lite"/>
    </source>
</evidence>
<keyword evidence="2" id="KW-0812">Transmembrane</keyword>
<protein>
    <recommendedName>
        <fullName evidence="3">Putative Flp pilus-assembly TadG-like N-terminal domain-containing protein</fullName>
    </recommendedName>
</protein>
<gene>
    <name evidence="4" type="ORF">GRI62_05820</name>
</gene>
<evidence type="ECO:0000313" key="4">
    <source>
        <dbReference type="EMBL" id="MXO93123.1"/>
    </source>
</evidence>
<dbReference type="Proteomes" id="UP000460626">
    <property type="component" value="Unassembled WGS sequence"/>
</dbReference>
<comment type="caution">
    <text evidence="4">The sequence shown here is derived from an EMBL/GenBank/DDBJ whole genome shotgun (WGS) entry which is preliminary data.</text>
</comment>
<dbReference type="AlphaFoldDB" id="A0A844ZYA3"/>
<accession>A0A844ZYA3</accession>
<name>A0A844ZYA3_9SPHN</name>
<reference evidence="4 5" key="1">
    <citation type="submission" date="2019-12" db="EMBL/GenBank/DDBJ databases">
        <title>Genomic-based taxomic classification of the family Erythrobacteraceae.</title>
        <authorList>
            <person name="Xu L."/>
        </authorList>
    </citation>
    <scope>NUCLEOTIDE SEQUENCE [LARGE SCALE GENOMIC DNA]</scope>
    <source>
        <strain evidence="4 5">RC4-10-4</strain>
    </source>
</reference>
<keyword evidence="5" id="KW-1185">Reference proteome</keyword>
<dbReference type="SUPFAM" id="SSF53300">
    <property type="entry name" value="vWA-like"/>
    <property type="match status" value="1"/>
</dbReference>
<dbReference type="InterPro" id="IPR036465">
    <property type="entry name" value="vWFA_dom_sf"/>
</dbReference>
<dbReference type="EMBL" id="WTYH01000001">
    <property type="protein sequence ID" value="MXO93123.1"/>
    <property type="molecule type" value="Genomic_DNA"/>
</dbReference>
<keyword evidence="2" id="KW-0472">Membrane</keyword>
<feature type="transmembrane region" description="Helical" evidence="2">
    <location>
        <begin position="27"/>
        <end position="46"/>
    </location>
</feature>
<dbReference type="Gene3D" id="3.40.50.410">
    <property type="entry name" value="von Willebrand factor, type A domain"/>
    <property type="match status" value="2"/>
</dbReference>
<evidence type="ECO:0000256" key="2">
    <source>
        <dbReference type="SAM" id="Phobius"/>
    </source>
</evidence>
<proteinExistence type="predicted"/>
<keyword evidence="2" id="KW-1133">Transmembrane helix</keyword>
<feature type="region of interest" description="Disordered" evidence="1">
    <location>
        <begin position="276"/>
        <end position="311"/>
    </location>
</feature>
<dbReference type="RefSeq" id="WP_131452427.1">
    <property type="nucleotide sequence ID" value="NZ_BMJK01000001.1"/>
</dbReference>
<sequence>MGSRSLRPCPTPPGVLSRLARDNSGNVLAIIAASLFPLLALIGGGIDMGRGYLAQSRLQQACDAGVLAARQRLGSEVVVDGAVPDDVADTGNRFFNVNFREGAYGTEGRQFAMALEHDYAIAGSASVEVPTTLMQVFNFEKLDVSVSCEAVLNFGNVDIMMVLDTTGSMRHTNPGDTMSRLDSLKTVIRSFHAQLEGAKAPETSLRYGFVPYASNVNVGHLLADDWVADTWQYQSRTTAPATLQTYTWYSGDVNWQTESGTRSPWAAVSSYPATYRPGSPPAESSGDVQTGGSSGYYTCDGGQPAGNRTQSDVKYNETTEPVTNPDGQRVTQYWRRTQNGTHYRTTRSGTTCTVESSTDTALVQTFQRIWEPRTRTVTNWLYKALDRDVSAWRSTTPGCMEERATYAIGDYDNVDLSRALDLDLDRIPSAGDADSQWRPHHPSAIYARAIATNGTGSFSPADVTTSQTFLETGSWWFSQCPARARKLGEMSDSDLDTYLGTLSPQGATYHDIGMIWGGRLLSPTGLFAGENADTASIQRSRHLIWMTDGQTEPYDLAYGAYGVEPLDRRRWQPGSSMTLAQTIEARFGVACEEVKKRNITVWVIAFGTTLNPIMEDCAGEGHAFEAANAAELNEAFSSIAQSMGDLRVSR</sequence>